<evidence type="ECO:0000313" key="2">
    <source>
        <dbReference type="Proteomes" id="UP000176241"/>
    </source>
</evidence>
<protein>
    <recommendedName>
        <fullName evidence="3">Lipoprotein</fullName>
    </recommendedName>
</protein>
<gene>
    <name evidence="1" type="ORF">A2731_00965</name>
</gene>
<reference evidence="1 2" key="1">
    <citation type="journal article" date="2016" name="Nat. Commun.">
        <title>Thousands of microbial genomes shed light on interconnected biogeochemical processes in an aquifer system.</title>
        <authorList>
            <person name="Anantharaman K."/>
            <person name="Brown C.T."/>
            <person name="Hug L.A."/>
            <person name="Sharon I."/>
            <person name="Castelle C.J."/>
            <person name="Probst A.J."/>
            <person name="Thomas B.C."/>
            <person name="Singh A."/>
            <person name="Wilkins M.J."/>
            <person name="Karaoz U."/>
            <person name="Brodie E.L."/>
            <person name="Williams K.H."/>
            <person name="Hubbard S.S."/>
            <person name="Banfield J.F."/>
        </authorList>
    </citation>
    <scope>NUCLEOTIDE SEQUENCE [LARGE SCALE GENOMIC DNA]</scope>
</reference>
<organism evidence="1 2">
    <name type="scientific">Candidatus Buchananbacteria bacterium RIFCSPHIGHO2_01_FULL_39_8</name>
    <dbReference type="NCBI Taxonomy" id="1797533"/>
    <lineage>
        <taxon>Bacteria</taxon>
        <taxon>Candidatus Buchananiibacteriota</taxon>
    </lineage>
</organism>
<dbReference type="EMBL" id="MHIC01000026">
    <property type="protein sequence ID" value="OGY44620.1"/>
    <property type="molecule type" value="Genomic_DNA"/>
</dbReference>
<dbReference type="AlphaFoldDB" id="A0A1G1XYF7"/>
<proteinExistence type="predicted"/>
<dbReference type="PROSITE" id="PS51257">
    <property type="entry name" value="PROKAR_LIPOPROTEIN"/>
    <property type="match status" value="1"/>
</dbReference>
<evidence type="ECO:0008006" key="3">
    <source>
        <dbReference type="Google" id="ProtNLM"/>
    </source>
</evidence>
<comment type="caution">
    <text evidence="1">The sequence shown here is derived from an EMBL/GenBank/DDBJ whole genome shotgun (WGS) entry which is preliminary data.</text>
</comment>
<evidence type="ECO:0000313" key="1">
    <source>
        <dbReference type="EMBL" id="OGY44620.1"/>
    </source>
</evidence>
<sequence length="188" mass="21869">MPNLSKKTLILSLILLATTVVVSGCWKKPVAPVNTNVNQNINQNQNINTNQTEEIDISDWKTYRNEEYGFELKYPLGYSEDDFYSIWEINTGSQNLKKNWGINRGQETVFSISVYPKSEINTVLKYYNYELTGEKVSVGSTYGEKLNYGGILVSNDDYFYIIKSTFIYMLDSEVYKEYEHILDTMRFF</sequence>
<dbReference type="Proteomes" id="UP000176241">
    <property type="component" value="Unassembled WGS sequence"/>
</dbReference>
<dbReference type="STRING" id="1797533.A2731_00965"/>
<name>A0A1G1XYF7_9BACT</name>
<accession>A0A1G1XYF7</accession>